<accession>A0A9P8VZH1</accession>
<dbReference type="EMBL" id="JAGPYM010000016">
    <property type="protein sequence ID" value="KAH6886154.1"/>
    <property type="molecule type" value="Genomic_DNA"/>
</dbReference>
<dbReference type="Proteomes" id="UP000777438">
    <property type="component" value="Unassembled WGS sequence"/>
</dbReference>
<evidence type="ECO:0000313" key="2">
    <source>
        <dbReference type="Proteomes" id="UP000777438"/>
    </source>
</evidence>
<proteinExistence type="predicted"/>
<dbReference type="AlphaFoldDB" id="A0A9P8VZH1"/>
<dbReference type="Gene3D" id="3.30.70.100">
    <property type="match status" value="1"/>
</dbReference>
<sequence length="197" mass="22140">MQNPVTELVLNPLKVPAKDFMRIFAEKLEPTLLAQPGAICTLTGIVLDTENRQTPFAISITLWENLDAHQAFLESPAAQPFFEAVTPLLVDKPTIEHYHLGQLHPSALKSSHAWIHKLPTADDHGYRGTCENHIQKHGKGMAMTGDCIEIPSQRLIIMFNNQPQSNSPLDKYINSDRVESLRVAWQRMGTRKIAENL</sequence>
<evidence type="ECO:0000313" key="1">
    <source>
        <dbReference type="EMBL" id="KAH6886154.1"/>
    </source>
</evidence>
<keyword evidence="2" id="KW-1185">Reference proteome</keyword>
<name>A0A9P8VZH1_9HYPO</name>
<dbReference type="InterPro" id="IPR011008">
    <property type="entry name" value="Dimeric_a/b-barrel"/>
</dbReference>
<comment type="caution">
    <text evidence="1">The sequence shown here is derived from an EMBL/GenBank/DDBJ whole genome shotgun (WGS) entry which is preliminary data.</text>
</comment>
<organism evidence="1 2">
    <name type="scientific">Thelonectria olida</name>
    <dbReference type="NCBI Taxonomy" id="1576542"/>
    <lineage>
        <taxon>Eukaryota</taxon>
        <taxon>Fungi</taxon>
        <taxon>Dikarya</taxon>
        <taxon>Ascomycota</taxon>
        <taxon>Pezizomycotina</taxon>
        <taxon>Sordariomycetes</taxon>
        <taxon>Hypocreomycetidae</taxon>
        <taxon>Hypocreales</taxon>
        <taxon>Nectriaceae</taxon>
        <taxon>Thelonectria</taxon>
    </lineage>
</organism>
<protein>
    <recommendedName>
        <fullName evidence="3">ABM domain-containing protein</fullName>
    </recommendedName>
</protein>
<evidence type="ECO:0008006" key="3">
    <source>
        <dbReference type="Google" id="ProtNLM"/>
    </source>
</evidence>
<dbReference type="SUPFAM" id="SSF54909">
    <property type="entry name" value="Dimeric alpha+beta barrel"/>
    <property type="match status" value="1"/>
</dbReference>
<gene>
    <name evidence="1" type="ORF">B0T10DRAFT_549973</name>
</gene>
<dbReference type="OrthoDB" id="3830579at2759"/>
<reference evidence="1 2" key="1">
    <citation type="journal article" date="2021" name="Nat. Commun.">
        <title>Genetic determinants of endophytism in the Arabidopsis root mycobiome.</title>
        <authorList>
            <person name="Mesny F."/>
            <person name="Miyauchi S."/>
            <person name="Thiergart T."/>
            <person name="Pickel B."/>
            <person name="Atanasova L."/>
            <person name="Karlsson M."/>
            <person name="Huettel B."/>
            <person name="Barry K.W."/>
            <person name="Haridas S."/>
            <person name="Chen C."/>
            <person name="Bauer D."/>
            <person name="Andreopoulos W."/>
            <person name="Pangilinan J."/>
            <person name="LaButti K."/>
            <person name="Riley R."/>
            <person name="Lipzen A."/>
            <person name="Clum A."/>
            <person name="Drula E."/>
            <person name="Henrissat B."/>
            <person name="Kohler A."/>
            <person name="Grigoriev I.V."/>
            <person name="Martin F.M."/>
            <person name="Hacquard S."/>
        </authorList>
    </citation>
    <scope>NUCLEOTIDE SEQUENCE [LARGE SCALE GENOMIC DNA]</scope>
    <source>
        <strain evidence="1 2">MPI-CAGE-CH-0241</strain>
    </source>
</reference>